<reference evidence="2" key="1">
    <citation type="submission" date="2023-04" db="EMBL/GenBank/DDBJ databases">
        <title>Completed genome of Mycoplasma lagogenitalium type strain 12MS.</title>
        <authorList>
            <person name="Spergser J."/>
        </authorList>
    </citation>
    <scope>NUCLEOTIDE SEQUENCE</scope>
    <source>
        <strain evidence="2">12MS</strain>
    </source>
</reference>
<name>A0ABY8LTB0_9BACT</name>
<gene>
    <name evidence="2" type="ORF">QEG99_03350</name>
</gene>
<accession>A0ABY8LTB0</accession>
<organism evidence="2 3">
    <name type="scientific">Mesomycoplasma lagogenitalium</name>
    <dbReference type="NCBI Taxonomy" id="171286"/>
    <lineage>
        <taxon>Bacteria</taxon>
        <taxon>Bacillati</taxon>
        <taxon>Mycoplasmatota</taxon>
        <taxon>Mycoplasmoidales</taxon>
        <taxon>Metamycoplasmataceae</taxon>
        <taxon>Mesomycoplasma</taxon>
    </lineage>
</organism>
<feature type="transmembrane region" description="Helical" evidence="1">
    <location>
        <begin position="54"/>
        <end position="78"/>
    </location>
</feature>
<sequence>MIVGLIIFIMSSLSAPVERLAELFPNISEVEVLNKIYQSGAYSYFDTLGVKKTIAYIFLGIEAVIEFMAFLKFLPFYLSRRFERLRNQPMFENEVIKAIKYKIDNNIELNRREIKFYNKKLKKFKGD</sequence>
<keyword evidence="1" id="KW-0472">Membrane</keyword>
<evidence type="ECO:0000313" key="3">
    <source>
        <dbReference type="Proteomes" id="UP001179842"/>
    </source>
</evidence>
<dbReference type="EMBL" id="CP122979">
    <property type="protein sequence ID" value="WGI36475.1"/>
    <property type="molecule type" value="Genomic_DNA"/>
</dbReference>
<dbReference type="RefSeq" id="WP_280101776.1">
    <property type="nucleotide sequence ID" value="NZ_CP122979.1"/>
</dbReference>
<evidence type="ECO:0000256" key="1">
    <source>
        <dbReference type="SAM" id="Phobius"/>
    </source>
</evidence>
<dbReference type="Proteomes" id="UP001179842">
    <property type="component" value="Chromosome"/>
</dbReference>
<protein>
    <submittedName>
        <fullName evidence="2">Uncharacterized protein</fullName>
    </submittedName>
</protein>
<proteinExistence type="predicted"/>
<keyword evidence="1" id="KW-0812">Transmembrane</keyword>
<keyword evidence="1" id="KW-1133">Transmembrane helix</keyword>
<keyword evidence="3" id="KW-1185">Reference proteome</keyword>
<evidence type="ECO:0000313" key="2">
    <source>
        <dbReference type="EMBL" id="WGI36475.1"/>
    </source>
</evidence>